<evidence type="ECO:0000313" key="4">
    <source>
        <dbReference type="Proteomes" id="UP000018958"/>
    </source>
</evidence>
<keyword evidence="3" id="KW-0808">Transferase</keyword>
<keyword evidence="3" id="KW-0723">Serine/threonine-protein kinase</keyword>
<reference evidence="3 4" key="1">
    <citation type="submission" date="2013-11" db="EMBL/GenBank/DDBJ databases">
        <title>The Genome Sequence of Phytophthora parasitica CJ01A1.</title>
        <authorList>
            <consortium name="The Broad Institute Genomics Platform"/>
            <person name="Russ C."/>
            <person name="Tyler B."/>
            <person name="Panabieres F."/>
            <person name="Shan W."/>
            <person name="Tripathy S."/>
            <person name="Grunwald N."/>
            <person name="Machado M."/>
            <person name="Johnson C.S."/>
            <person name="Walker B."/>
            <person name="Young S.K."/>
            <person name="Zeng Q."/>
            <person name="Gargeya S."/>
            <person name="Fitzgerald M."/>
            <person name="Haas B."/>
            <person name="Abouelleil A."/>
            <person name="Allen A.W."/>
            <person name="Alvarado L."/>
            <person name="Arachchi H.M."/>
            <person name="Berlin A.M."/>
            <person name="Chapman S.B."/>
            <person name="Gainer-Dewar J."/>
            <person name="Goldberg J."/>
            <person name="Griggs A."/>
            <person name="Gujja S."/>
            <person name="Hansen M."/>
            <person name="Howarth C."/>
            <person name="Imamovic A."/>
            <person name="Ireland A."/>
            <person name="Larimer J."/>
            <person name="McCowan C."/>
            <person name="Murphy C."/>
            <person name="Pearson M."/>
            <person name="Poon T.W."/>
            <person name="Priest M."/>
            <person name="Roberts A."/>
            <person name="Saif S."/>
            <person name="Shea T."/>
            <person name="Sisk P."/>
            <person name="Sykes S."/>
            <person name="Wortman J."/>
            <person name="Nusbaum C."/>
            <person name="Birren B."/>
        </authorList>
    </citation>
    <scope>NUCLEOTIDE SEQUENCE [LARGE SCALE GENOMIC DNA]</scope>
    <source>
        <strain evidence="3 4">CJ01A1</strain>
    </source>
</reference>
<dbReference type="SUPFAM" id="SSF56112">
    <property type="entry name" value="Protein kinase-like (PK-like)"/>
    <property type="match status" value="1"/>
</dbReference>
<dbReference type="OrthoDB" id="10688026at2759"/>
<dbReference type="InterPro" id="IPR051681">
    <property type="entry name" value="Ser/Thr_Kinases-Pseudokinases"/>
</dbReference>
<feature type="region of interest" description="Disordered" evidence="1">
    <location>
        <begin position="142"/>
        <end position="221"/>
    </location>
</feature>
<name>W2VTG3_PHYNI</name>
<dbReference type="InterPro" id="IPR000719">
    <property type="entry name" value="Prot_kinase_dom"/>
</dbReference>
<dbReference type="InterPro" id="IPR011009">
    <property type="entry name" value="Kinase-like_dom_sf"/>
</dbReference>
<feature type="domain" description="Protein kinase" evidence="2">
    <location>
        <begin position="1"/>
        <end position="278"/>
    </location>
</feature>
<dbReference type="CDD" id="cd00180">
    <property type="entry name" value="PKc"/>
    <property type="match status" value="1"/>
</dbReference>
<dbReference type="GO" id="GO:0004674">
    <property type="term" value="F:protein serine/threonine kinase activity"/>
    <property type="evidence" value="ECO:0007669"/>
    <property type="project" value="UniProtKB-KW"/>
</dbReference>
<protein>
    <submittedName>
        <fullName evidence="3">Serine/threonine protein kinase</fullName>
    </submittedName>
</protein>
<dbReference type="PANTHER" id="PTHR44329:SF214">
    <property type="entry name" value="PROTEIN KINASE DOMAIN-CONTAINING PROTEIN"/>
    <property type="match status" value="1"/>
</dbReference>
<dbReference type="EMBL" id="ANIX01004324">
    <property type="protein sequence ID" value="ETP01018.1"/>
    <property type="molecule type" value="Genomic_DNA"/>
</dbReference>
<comment type="caution">
    <text evidence="3">The sequence shown here is derived from an EMBL/GenBank/DDBJ whole genome shotgun (WGS) entry which is preliminary data.</text>
</comment>
<evidence type="ECO:0000256" key="1">
    <source>
        <dbReference type="SAM" id="MobiDB-lite"/>
    </source>
</evidence>
<evidence type="ECO:0000313" key="3">
    <source>
        <dbReference type="EMBL" id="ETP01018.1"/>
    </source>
</evidence>
<proteinExistence type="predicted"/>
<sequence length="279" mass="30887">MEMDERMRIKVEKEFHSLHKLSHPNIVKMLGASHVSSPPSIVYEDAANGNLELFLAKSNNKHSMWQLLFEAALGLNYLHKEGVIHRNFKLGYIHIGNDGQAKLSDYGLSMLRICSMVYSNKPVLGGLRCDDDVRDSVRKGNILAQPEEMNDDAWEPTSVTTTGSRFCSQRGTQVGDNTPPDTAPDDSYSTESARSPPSRPDPQESLEISDDDDDDAKSGDIPIPVLLDSIQGGNNANCEQALFRLLQLCIDEDPRKNLCDLNGVPVLVDAVKTCYSYFG</sequence>
<dbReference type="GO" id="GO:0005524">
    <property type="term" value="F:ATP binding"/>
    <property type="evidence" value="ECO:0007669"/>
    <property type="project" value="InterPro"/>
</dbReference>
<feature type="compositionally biased region" description="Polar residues" evidence="1">
    <location>
        <begin position="157"/>
        <end position="180"/>
    </location>
</feature>
<dbReference type="Pfam" id="PF07714">
    <property type="entry name" value="PK_Tyr_Ser-Thr"/>
    <property type="match status" value="1"/>
</dbReference>
<dbReference type="PANTHER" id="PTHR44329">
    <property type="entry name" value="SERINE/THREONINE-PROTEIN KINASE TNNI3K-RELATED"/>
    <property type="match status" value="1"/>
</dbReference>
<dbReference type="PROSITE" id="PS50011">
    <property type="entry name" value="PROTEIN_KINASE_DOM"/>
    <property type="match status" value="1"/>
</dbReference>
<accession>W2VTG3</accession>
<dbReference type="Proteomes" id="UP000018958">
    <property type="component" value="Unassembled WGS sequence"/>
</dbReference>
<keyword evidence="3" id="KW-0418">Kinase</keyword>
<evidence type="ECO:0000259" key="2">
    <source>
        <dbReference type="PROSITE" id="PS50011"/>
    </source>
</evidence>
<dbReference type="AlphaFoldDB" id="W2VTG3"/>
<organism evidence="3 4">
    <name type="scientific">Phytophthora nicotianae CJ01A1</name>
    <dbReference type="NCBI Taxonomy" id="1317063"/>
    <lineage>
        <taxon>Eukaryota</taxon>
        <taxon>Sar</taxon>
        <taxon>Stramenopiles</taxon>
        <taxon>Oomycota</taxon>
        <taxon>Peronosporomycetes</taxon>
        <taxon>Peronosporales</taxon>
        <taxon>Peronosporaceae</taxon>
        <taxon>Phytophthora</taxon>
    </lineage>
</organism>
<gene>
    <name evidence="3" type="ORF">F441_21665</name>
</gene>
<dbReference type="Gene3D" id="1.10.510.10">
    <property type="entry name" value="Transferase(Phosphotransferase) domain 1"/>
    <property type="match status" value="1"/>
</dbReference>
<dbReference type="InterPro" id="IPR001245">
    <property type="entry name" value="Ser-Thr/Tyr_kinase_cat_dom"/>
</dbReference>